<keyword evidence="8" id="KW-0472">Membrane</keyword>
<evidence type="ECO:0000313" key="12">
    <source>
        <dbReference type="EMBL" id="CAB4988772.1"/>
    </source>
</evidence>
<name>A0A6J6U075_9ZZZZ</name>
<keyword evidence="5" id="KW-0653">Protein transport</keyword>
<dbReference type="PANTHER" id="PTHR33909">
    <property type="entry name" value="SEC TRANSLOCON ACCESSORY COMPLEX SUBUNIT YAJC"/>
    <property type="match status" value="1"/>
</dbReference>
<evidence type="ECO:0000256" key="5">
    <source>
        <dbReference type="ARBA" id="ARBA00022927"/>
    </source>
</evidence>
<keyword evidence="6" id="KW-1133">Transmembrane helix</keyword>
<organism evidence="9">
    <name type="scientific">freshwater metagenome</name>
    <dbReference type="NCBI Taxonomy" id="449393"/>
    <lineage>
        <taxon>unclassified sequences</taxon>
        <taxon>metagenomes</taxon>
        <taxon>ecological metagenomes</taxon>
    </lineage>
</organism>
<dbReference type="GO" id="GO:0005886">
    <property type="term" value="C:plasma membrane"/>
    <property type="evidence" value="ECO:0007669"/>
    <property type="project" value="UniProtKB-SubCell"/>
</dbReference>
<evidence type="ECO:0000256" key="2">
    <source>
        <dbReference type="ARBA" id="ARBA00022448"/>
    </source>
</evidence>
<dbReference type="NCBIfam" id="TIGR00739">
    <property type="entry name" value="yajC"/>
    <property type="match status" value="1"/>
</dbReference>
<evidence type="ECO:0000256" key="1">
    <source>
        <dbReference type="ARBA" id="ARBA00004162"/>
    </source>
</evidence>
<dbReference type="AlphaFoldDB" id="A0A6J6U075"/>
<keyword evidence="4" id="KW-0812">Transmembrane</keyword>
<proteinExistence type="predicted"/>
<dbReference type="PRINTS" id="PR01853">
    <property type="entry name" value="YAJCTRNLCASE"/>
</dbReference>
<gene>
    <name evidence="9" type="ORF">UFOPK2754_01864</name>
    <name evidence="10" type="ORF">UFOPK3139_03385</name>
    <name evidence="11" type="ORF">UFOPK3543_00654</name>
    <name evidence="12" type="ORF">UFOPK3967_00859</name>
</gene>
<evidence type="ECO:0000256" key="8">
    <source>
        <dbReference type="ARBA" id="ARBA00023136"/>
    </source>
</evidence>
<dbReference type="EMBL" id="CAEZYR010000068">
    <property type="protein sequence ID" value="CAB4752043.1"/>
    <property type="molecule type" value="Genomic_DNA"/>
</dbReference>
<evidence type="ECO:0000313" key="9">
    <source>
        <dbReference type="EMBL" id="CAB4752043.1"/>
    </source>
</evidence>
<dbReference type="PANTHER" id="PTHR33909:SF1">
    <property type="entry name" value="SEC TRANSLOCON ACCESSORY COMPLEX SUBUNIT YAJC"/>
    <property type="match status" value="1"/>
</dbReference>
<dbReference type="GO" id="GO:0015031">
    <property type="term" value="P:protein transport"/>
    <property type="evidence" value="ECO:0007669"/>
    <property type="project" value="UniProtKB-KW"/>
</dbReference>
<accession>A0A6J6U075</accession>
<protein>
    <submittedName>
        <fullName evidence="9">Unannotated protein</fullName>
    </submittedName>
</protein>
<dbReference type="EMBL" id="CAFBMH010000015">
    <property type="protein sequence ID" value="CAB4897287.1"/>
    <property type="molecule type" value="Genomic_DNA"/>
</dbReference>
<dbReference type="Pfam" id="PF02699">
    <property type="entry name" value="YajC"/>
    <property type="match status" value="1"/>
</dbReference>
<evidence type="ECO:0000256" key="7">
    <source>
        <dbReference type="ARBA" id="ARBA00023010"/>
    </source>
</evidence>
<evidence type="ECO:0000256" key="3">
    <source>
        <dbReference type="ARBA" id="ARBA00022475"/>
    </source>
</evidence>
<dbReference type="SMART" id="SM01323">
    <property type="entry name" value="YajC"/>
    <property type="match status" value="1"/>
</dbReference>
<dbReference type="EMBL" id="CAFBOS010000038">
    <property type="protein sequence ID" value="CAB4988772.1"/>
    <property type="molecule type" value="Genomic_DNA"/>
</dbReference>
<evidence type="ECO:0000256" key="6">
    <source>
        <dbReference type="ARBA" id="ARBA00022989"/>
    </source>
</evidence>
<evidence type="ECO:0000313" key="10">
    <source>
        <dbReference type="EMBL" id="CAB4836939.1"/>
    </source>
</evidence>
<reference evidence="9" key="1">
    <citation type="submission" date="2020-05" db="EMBL/GenBank/DDBJ databases">
        <authorList>
            <person name="Chiriac C."/>
            <person name="Salcher M."/>
            <person name="Ghai R."/>
            <person name="Kavagutti S V."/>
        </authorList>
    </citation>
    <scope>NUCLEOTIDE SEQUENCE</scope>
</reference>
<comment type="subcellular location">
    <subcellularLocation>
        <location evidence="1">Cell membrane</location>
        <topology evidence="1">Single-pass membrane protein</topology>
    </subcellularLocation>
</comment>
<evidence type="ECO:0000256" key="4">
    <source>
        <dbReference type="ARBA" id="ARBA00022692"/>
    </source>
</evidence>
<dbReference type="EMBL" id="CAFABA010000269">
    <property type="protein sequence ID" value="CAB4836939.1"/>
    <property type="molecule type" value="Genomic_DNA"/>
</dbReference>
<evidence type="ECO:0000313" key="11">
    <source>
        <dbReference type="EMBL" id="CAB4897287.1"/>
    </source>
</evidence>
<keyword evidence="7" id="KW-0811">Translocation</keyword>
<sequence length="91" mass="9830">MSYLILPLLVLAMFYLVYMPQQKQKKQQAALLASLDEGDAVLTSGGIYGVIAEVDGDSVYLEVAPGIELHVSKTAVLRKVIETTESSSEGK</sequence>
<keyword evidence="2" id="KW-0813">Transport</keyword>
<keyword evidence="3" id="KW-1003">Cell membrane</keyword>
<dbReference type="InterPro" id="IPR003849">
    <property type="entry name" value="Preprotein_translocase_YajC"/>
</dbReference>